<dbReference type="EMBL" id="AVOT02032051">
    <property type="protein sequence ID" value="MBW0525762.1"/>
    <property type="molecule type" value="Genomic_DNA"/>
</dbReference>
<dbReference type="AlphaFoldDB" id="A0A9Q3I3B8"/>
<evidence type="ECO:0000313" key="2">
    <source>
        <dbReference type="Proteomes" id="UP000765509"/>
    </source>
</evidence>
<sequence>DIIARTRIGNTWIRNPMESKMIQKISRGDKKPVLKCHKCGKTSHLASICIKKTKLNEVQVIEGFQCTEEKEESDQDSAVSEDIPVECYSIENFTAFFEVTEVHTHLPKYTEVCLT</sequence>
<keyword evidence="2" id="KW-1185">Reference proteome</keyword>
<evidence type="ECO:0000313" key="1">
    <source>
        <dbReference type="EMBL" id="MBW0525762.1"/>
    </source>
</evidence>
<feature type="non-terminal residue" evidence="1">
    <location>
        <position position="1"/>
    </location>
</feature>
<protein>
    <submittedName>
        <fullName evidence="1">Uncharacterized protein</fullName>
    </submittedName>
</protein>
<accession>A0A9Q3I3B8</accession>
<organism evidence="1 2">
    <name type="scientific">Austropuccinia psidii MF-1</name>
    <dbReference type="NCBI Taxonomy" id="1389203"/>
    <lineage>
        <taxon>Eukaryota</taxon>
        <taxon>Fungi</taxon>
        <taxon>Dikarya</taxon>
        <taxon>Basidiomycota</taxon>
        <taxon>Pucciniomycotina</taxon>
        <taxon>Pucciniomycetes</taxon>
        <taxon>Pucciniales</taxon>
        <taxon>Sphaerophragmiaceae</taxon>
        <taxon>Austropuccinia</taxon>
    </lineage>
</organism>
<name>A0A9Q3I3B8_9BASI</name>
<gene>
    <name evidence="1" type="ORF">O181_065477</name>
</gene>
<dbReference type="OrthoDB" id="2517660at2759"/>
<comment type="caution">
    <text evidence="1">The sequence shown here is derived from an EMBL/GenBank/DDBJ whole genome shotgun (WGS) entry which is preliminary data.</text>
</comment>
<reference evidence="1" key="1">
    <citation type="submission" date="2021-03" db="EMBL/GenBank/DDBJ databases">
        <title>Draft genome sequence of rust myrtle Austropuccinia psidii MF-1, a brazilian biotype.</title>
        <authorList>
            <person name="Quecine M.C."/>
            <person name="Pachon D.M.R."/>
            <person name="Bonatelli M.L."/>
            <person name="Correr F.H."/>
            <person name="Franceschini L.M."/>
            <person name="Leite T.F."/>
            <person name="Margarido G.R.A."/>
            <person name="Almeida C.A."/>
            <person name="Ferrarezi J.A."/>
            <person name="Labate C.A."/>
        </authorList>
    </citation>
    <scope>NUCLEOTIDE SEQUENCE</scope>
    <source>
        <strain evidence="1">MF-1</strain>
    </source>
</reference>
<dbReference type="Proteomes" id="UP000765509">
    <property type="component" value="Unassembled WGS sequence"/>
</dbReference>
<proteinExistence type="predicted"/>